<dbReference type="STRING" id="43775.SAMN04489760_101188"/>
<accession>A0A1H7UHL3</accession>
<dbReference type="PANTHER" id="PTHR36529:SF1">
    <property type="entry name" value="GLYCOSYLTRANSFERASE"/>
    <property type="match status" value="1"/>
</dbReference>
<name>A0A1H7UHL3_9BACT</name>
<dbReference type="InterPro" id="IPR018641">
    <property type="entry name" value="Trfase_1_rSAM/seldom-assoc"/>
</dbReference>
<dbReference type="Proteomes" id="UP000198744">
    <property type="component" value="Unassembled WGS sequence"/>
</dbReference>
<evidence type="ECO:0008006" key="3">
    <source>
        <dbReference type="Google" id="ProtNLM"/>
    </source>
</evidence>
<dbReference type="NCBIfam" id="TIGR04282">
    <property type="entry name" value="glyco_like_cofC"/>
    <property type="match status" value="1"/>
</dbReference>
<sequence>MTDAQKILLFVKYPEPGKVKTRLEPLLGKEDVARLYCCFVLDLLETVAGTDYPLGVFYDPPEKKGALVRLFGEGYDYRPQEGADLGERMKNAFKSAFADGMTSVVLIGSDLPDLPPSVLQEAFSSLETTDGVLGPSVDGGYYLVGFRKKGFFSDVFNGIPWSTDSVFSETMRRFSAAGRTVSLLPRGRDLDHSEDLRDFRRRNLATPLSRSHTMIFLDQFDFLDETYADKDRSSLRLFCLPVLNIVNLNKKQG</sequence>
<keyword evidence="2" id="KW-1185">Reference proteome</keyword>
<evidence type="ECO:0000313" key="2">
    <source>
        <dbReference type="Proteomes" id="UP000198744"/>
    </source>
</evidence>
<gene>
    <name evidence="1" type="ORF">SAMN04489760_101188</name>
</gene>
<dbReference type="Pfam" id="PF09837">
    <property type="entry name" value="DUF2064"/>
    <property type="match status" value="1"/>
</dbReference>
<dbReference type="PANTHER" id="PTHR36529">
    <property type="entry name" value="SLL1095 PROTEIN"/>
    <property type="match status" value="1"/>
</dbReference>
<evidence type="ECO:0000313" key="1">
    <source>
        <dbReference type="EMBL" id="SEL96299.1"/>
    </source>
</evidence>
<dbReference type="RefSeq" id="WP_093881901.1">
    <property type="nucleotide sequence ID" value="NZ_FOBS01000001.1"/>
</dbReference>
<dbReference type="AlphaFoldDB" id="A0A1H7UHL3"/>
<proteinExistence type="predicted"/>
<dbReference type="InterPro" id="IPR029044">
    <property type="entry name" value="Nucleotide-diphossugar_trans"/>
</dbReference>
<dbReference type="Gene3D" id="3.90.550.10">
    <property type="entry name" value="Spore Coat Polysaccharide Biosynthesis Protein SpsA, Chain A"/>
    <property type="match status" value="1"/>
</dbReference>
<dbReference type="SUPFAM" id="SSF53448">
    <property type="entry name" value="Nucleotide-diphospho-sugar transferases"/>
    <property type="match status" value="1"/>
</dbReference>
<organism evidence="1 2">
    <name type="scientific">Syntrophus gentianae</name>
    <dbReference type="NCBI Taxonomy" id="43775"/>
    <lineage>
        <taxon>Bacteria</taxon>
        <taxon>Pseudomonadati</taxon>
        <taxon>Thermodesulfobacteriota</taxon>
        <taxon>Syntrophia</taxon>
        <taxon>Syntrophales</taxon>
        <taxon>Syntrophaceae</taxon>
        <taxon>Syntrophus</taxon>
    </lineage>
</organism>
<reference evidence="1 2" key="1">
    <citation type="submission" date="2016-10" db="EMBL/GenBank/DDBJ databases">
        <authorList>
            <person name="de Groot N.N."/>
        </authorList>
    </citation>
    <scope>NUCLEOTIDE SEQUENCE [LARGE SCALE GENOMIC DNA]</scope>
    <source>
        <strain evidence="1 2">DSM 8423</strain>
    </source>
</reference>
<dbReference type="EMBL" id="FOBS01000001">
    <property type="protein sequence ID" value="SEL96299.1"/>
    <property type="molecule type" value="Genomic_DNA"/>
</dbReference>
<protein>
    <recommendedName>
        <fullName evidence="3">Glycosyltransferase</fullName>
    </recommendedName>
</protein>
<dbReference type="OrthoDB" id="9798250at2"/>